<protein>
    <submittedName>
        <fullName evidence="4">MutT/nudix family protein</fullName>
    </submittedName>
</protein>
<dbReference type="PROSITE" id="PS51462">
    <property type="entry name" value="NUDIX"/>
    <property type="match status" value="1"/>
</dbReference>
<organism evidence="4 5">
    <name type="scientific">Candidatus Giovannonibacteria bacterium GW2011_GWA2_44_13b</name>
    <dbReference type="NCBI Taxonomy" id="1618647"/>
    <lineage>
        <taxon>Bacteria</taxon>
        <taxon>Candidatus Giovannoniibacteriota</taxon>
    </lineage>
</organism>
<feature type="domain" description="Nudix hydrolase" evidence="3">
    <location>
        <begin position="56"/>
        <end position="186"/>
    </location>
</feature>
<comment type="cofactor">
    <cofactor evidence="1">
        <name>Mg(2+)</name>
        <dbReference type="ChEBI" id="CHEBI:18420"/>
    </cofactor>
</comment>
<dbReference type="GO" id="GO:0019693">
    <property type="term" value="P:ribose phosphate metabolic process"/>
    <property type="evidence" value="ECO:0007669"/>
    <property type="project" value="TreeGrafter"/>
</dbReference>
<dbReference type="CDD" id="cd03424">
    <property type="entry name" value="NUDIX_ADPRase_Nudt5_UGPPase_Nudt14"/>
    <property type="match status" value="1"/>
</dbReference>
<sequence>MWFGEVLFDRISLNLAKLKILHDEVVFNGKFIRALIRHFRTRHGNMQTWEMVKRKTYGRIVIIAAITPDGEIILEKNYRVPLKSYVIELPAGLIDKKGESEIDAARRELLEETGYVVDKMEMVVSGPFNAGLLDDEVAIFLGTNARKVKEPELEECEDIEVLKVPLKKLLDYLASLKGIKADVKIPAMLPYIQKRGLFK</sequence>
<evidence type="ECO:0000256" key="1">
    <source>
        <dbReference type="ARBA" id="ARBA00001946"/>
    </source>
</evidence>
<name>A0A0G1H3C6_9BACT</name>
<evidence type="ECO:0000256" key="2">
    <source>
        <dbReference type="ARBA" id="ARBA00022801"/>
    </source>
</evidence>
<dbReference type="InterPro" id="IPR000086">
    <property type="entry name" value="NUDIX_hydrolase_dom"/>
</dbReference>
<proteinExistence type="predicted"/>
<evidence type="ECO:0000259" key="3">
    <source>
        <dbReference type="PROSITE" id="PS51462"/>
    </source>
</evidence>
<dbReference type="STRING" id="1618647.UW30_C0003G0026"/>
<dbReference type="InterPro" id="IPR015797">
    <property type="entry name" value="NUDIX_hydrolase-like_dom_sf"/>
</dbReference>
<dbReference type="EMBL" id="LCHU01000003">
    <property type="protein sequence ID" value="KKT41926.1"/>
    <property type="molecule type" value="Genomic_DNA"/>
</dbReference>
<dbReference type="SUPFAM" id="SSF55811">
    <property type="entry name" value="Nudix"/>
    <property type="match status" value="1"/>
</dbReference>
<accession>A0A0G1H3C6</accession>
<dbReference type="PANTHER" id="PTHR11839">
    <property type="entry name" value="UDP/ADP-SUGAR PYROPHOSPHATASE"/>
    <property type="match status" value="1"/>
</dbReference>
<comment type="caution">
    <text evidence="4">The sequence shown here is derived from an EMBL/GenBank/DDBJ whole genome shotgun (WGS) entry which is preliminary data.</text>
</comment>
<dbReference type="PANTHER" id="PTHR11839:SF18">
    <property type="entry name" value="NUDIX HYDROLASE DOMAIN-CONTAINING PROTEIN"/>
    <property type="match status" value="1"/>
</dbReference>
<dbReference type="Pfam" id="PF00293">
    <property type="entry name" value="NUDIX"/>
    <property type="match status" value="1"/>
</dbReference>
<dbReference type="Gene3D" id="3.90.79.10">
    <property type="entry name" value="Nucleoside Triphosphate Pyrophosphohydrolase"/>
    <property type="match status" value="1"/>
</dbReference>
<dbReference type="AlphaFoldDB" id="A0A0G1H3C6"/>
<dbReference type="GO" id="GO:0006753">
    <property type="term" value="P:nucleoside phosphate metabolic process"/>
    <property type="evidence" value="ECO:0007669"/>
    <property type="project" value="TreeGrafter"/>
</dbReference>
<dbReference type="Proteomes" id="UP000034736">
    <property type="component" value="Unassembled WGS sequence"/>
</dbReference>
<evidence type="ECO:0000313" key="4">
    <source>
        <dbReference type="EMBL" id="KKT41926.1"/>
    </source>
</evidence>
<gene>
    <name evidence="4" type="ORF">UW30_C0003G0026</name>
</gene>
<dbReference type="GO" id="GO:0016787">
    <property type="term" value="F:hydrolase activity"/>
    <property type="evidence" value="ECO:0007669"/>
    <property type="project" value="UniProtKB-KW"/>
</dbReference>
<evidence type="ECO:0000313" key="5">
    <source>
        <dbReference type="Proteomes" id="UP000034736"/>
    </source>
</evidence>
<reference evidence="4 5" key="1">
    <citation type="journal article" date="2015" name="Nature">
        <title>rRNA introns, odd ribosomes, and small enigmatic genomes across a large radiation of phyla.</title>
        <authorList>
            <person name="Brown C.T."/>
            <person name="Hug L.A."/>
            <person name="Thomas B.C."/>
            <person name="Sharon I."/>
            <person name="Castelle C.J."/>
            <person name="Singh A."/>
            <person name="Wilkins M.J."/>
            <person name="Williams K.H."/>
            <person name="Banfield J.F."/>
        </authorList>
    </citation>
    <scope>NUCLEOTIDE SEQUENCE [LARGE SCALE GENOMIC DNA]</scope>
</reference>
<keyword evidence="2" id="KW-0378">Hydrolase</keyword>